<dbReference type="InterPro" id="IPR039131">
    <property type="entry name" value="NDUFAF1"/>
</dbReference>
<comment type="similarity">
    <text evidence="2">Belongs to the CIA30 family.</text>
</comment>
<comment type="subcellular location">
    <subcellularLocation>
        <location evidence="1">Mitochondrion</location>
    </subcellularLocation>
</comment>
<dbReference type="GO" id="GO:0005739">
    <property type="term" value="C:mitochondrion"/>
    <property type="evidence" value="ECO:0007669"/>
    <property type="project" value="UniProtKB-SubCell"/>
</dbReference>
<evidence type="ECO:0000259" key="5">
    <source>
        <dbReference type="Pfam" id="PF08547"/>
    </source>
</evidence>
<keyword evidence="4" id="KW-0143">Chaperone</keyword>
<dbReference type="OrthoDB" id="42561at2759"/>
<evidence type="ECO:0000313" key="6">
    <source>
        <dbReference type="EMBL" id="GME73501.1"/>
    </source>
</evidence>
<feature type="domain" description="NADH:ubiquinone oxidoreductase intermediate-associated protein 30" evidence="5">
    <location>
        <begin position="5"/>
        <end position="201"/>
    </location>
</feature>
<sequence length="243" mass="28095">MKVLDFTKRETFNKIQTTSDSSLGGYSTVAFDTYRIDNPLESDGNNFGGYVAHFHGNLNLNLPESKPDVAASGWAMWKTKNKQKGDTQFKLFYFHSKFANYWWDFEPFQALKLRVFSKTNDRKFLINIQTDSMSRTDLYQHRLFLNSPGKWETVIIPLDDFVLTNRGHLRKQYQEEMEKDRIKSIGFSILDGKYGPYSLYIQDIEVLGGLDLLNTLNESRNENLLVSSKPDAERLEASSSVKE</sequence>
<evidence type="ECO:0000256" key="1">
    <source>
        <dbReference type="ARBA" id="ARBA00004173"/>
    </source>
</evidence>
<dbReference type="Gene3D" id="2.60.120.430">
    <property type="entry name" value="Galactose-binding lectin"/>
    <property type="match status" value="1"/>
</dbReference>
<name>A0A9W6T155_CANBO</name>
<dbReference type="InterPro" id="IPR013857">
    <property type="entry name" value="NADH-UbQ_OxRdtase-assoc_prot30"/>
</dbReference>
<dbReference type="InterPro" id="IPR008979">
    <property type="entry name" value="Galactose-bd-like_sf"/>
</dbReference>
<dbReference type="PANTHER" id="PTHR13194">
    <property type="entry name" value="COMPLEX I INTERMEDIATE-ASSOCIATED PROTEIN 30"/>
    <property type="match status" value="1"/>
</dbReference>
<dbReference type="EMBL" id="BSXN01001540">
    <property type="protein sequence ID" value="GME73501.1"/>
    <property type="molecule type" value="Genomic_DNA"/>
</dbReference>
<evidence type="ECO:0000256" key="2">
    <source>
        <dbReference type="ARBA" id="ARBA00007884"/>
    </source>
</evidence>
<organism evidence="6 7">
    <name type="scientific">Candida boidinii</name>
    <name type="common">Yeast</name>
    <dbReference type="NCBI Taxonomy" id="5477"/>
    <lineage>
        <taxon>Eukaryota</taxon>
        <taxon>Fungi</taxon>
        <taxon>Dikarya</taxon>
        <taxon>Ascomycota</taxon>
        <taxon>Saccharomycotina</taxon>
        <taxon>Pichiomycetes</taxon>
        <taxon>Pichiales</taxon>
        <taxon>Pichiaceae</taxon>
        <taxon>Ogataea</taxon>
        <taxon>Ogataea/Candida clade</taxon>
    </lineage>
</organism>
<comment type="caution">
    <text evidence="6">The sequence shown here is derived from an EMBL/GenBank/DDBJ whole genome shotgun (WGS) entry which is preliminary data.</text>
</comment>
<reference evidence="6" key="1">
    <citation type="submission" date="2023-04" db="EMBL/GenBank/DDBJ databases">
        <title>Candida boidinii NBRC 10035.</title>
        <authorList>
            <person name="Ichikawa N."/>
            <person name="Sato H."/>
            <person name="Tonouchi N."/>
        </authorList>
    </citation>
    <scope>NUCLEOTIDE SEQUENCE</scope>
    <source>
        <strain evidence="6">NBRC 10035</strain>
    </source>
</reference>
<dbReference type="Pfam" id="PF08547">
    <property type="entry name" value="CIA30"/>
    <property type="match status" value="1"/>
</dbReference>
<keyword evidence="7" id="KW-1185">Reference proteome</keyword>
<protein>
    <submittedName>
        <fullName evidence="6">Unnamed protein product</fullName>
    </submittedName>
</protein>
<dbReference type="SUPFAM" id="SSF49785">
    <property type="entry name" value="Galactose-binding domain-like"/>
    <property type="match status" value="1"/>
</dbReference>
<dbReference type="GO" id="GO:0051082">
    <property type="term" value="F:unfolded protein binding"/>
    <property type="evidence" value="ECO:0007669"/>
    <property type="project" value="TreeGrafter"/>
</dbReference>
<dbReference type="GO" id="GO:0010257">
    <property type="term" value="P:NADH dehydrogenase complex assembly"/>
    <property type="evidence" value="ECO:0007669"/>
    <property type="project" value="TreeGrafter"/>
</dbReference>
<dbReference type="AlphaFoldDB" id="A0A9W6T155"/>
<keyword evidence="3" id="KW-0496">Mitochondrion</keyword>
<evidence type="ECO:0000313" key="7">
    <source>
        <dbReference type="Proteomes" id="UP001165120"/>
    </source>
</evidence>
<accession>A0A9W6T155</accession>
<dbReference type="GO" id="GO:0006120">
    <property type="term" value="P:mitochondrial electron transport, NADH to ubiquinone"/>
    <property type="evidence" value="ECO:0007669"/>
    <property type="project" value="TreeGrafter"/>
</dbReference>
<evidence type="ECO:0000256" key="3">
    <source>
        <dbReference type="ARBA" id="ARBA00023128"/>
    </source>
</evidence>
<gene>
    <name evidence="6" type="ORF">Cboi02_000406900</name>
</gene>
<dbReference type="Proteomes" id="UP001165120">
    <property type="component" value="Unassembled WGS sequence"/>
</dbReference>
<evidence type="ECO:0000256" key="4">
    <source>
        <dbReference type="ARBA" id="ARBA00023186"/>
    </source>
</evidence>
<dbReference type="PANTHER" id="PTHR13194:SF18">
    <property type="entry name" value="COMPLEX I INTERMEDIATE-ASSOCIATED PROTEIN 30, MITOCHONDRIAL"/>
    <property type="match status" value="1"/>
</dbReference>
<proteinExistence type="inferred from homology"/>